<name>A0A0F9SSX8_9ZZZZ</name>
<dbReference type="EMBL" id="LAZR01000518">
    <property type="protein sequence ID" value="KKN65682.1"/>
    <property type="molecule type" value="Genomic_DNA"/>
</dbReference>
<dbReference type="Pfam" id="PF07331">
    <property type="entry name" value="TctB"/>
    <property type="match status" value="1"/>
</dbReference>
<accession>A0A0F9SSX8</accession>
<protein>
    <recommendedName>
        <fullName evidence="2">DUF1468 domain-containing protein</fullName>
    </recommendedName>
</protein>
<dbReference type="InterPro" id="IPR009936">
    <property type="entry name" value="DUF1468"/>
</dbReference>
<dbReference type="AlphaFoldDB" id="A0A0F9SSX8"/>
<keyword evidence="1" id="KW-0472">Membrane</keyword>
<feature type="domain" description="DUF1468" evidence="2">
    <location>
        <begin position="11"/>
        <end position="142"/>
    </location>
</feature>
<reference evidence="3" key="1">
    <citation type="journal article" date="2015" name="Nature">
        <title>Complex archaea that bridge the gap between prokaryotes and eukaryotes.</title>
        <authorList>
            <person name="Spang A."/>
            <person name="Saw J.H."/>
            <person name="Jorgensen S.L."/>
            <person name="Zaremba-Niedzwiedzka K."/>
            <person name="Martijn J."/>
            <person name="Lind A.E."/>
            <person name="van Eijk R."/>
            <person name="Schleper C."/>
            <person name="Guy L."/>
            <person name="Ettema T.J."/>
        </authorList>
    </citation>
    <scope>NUCLEOTIDE SEQUENCE</scope>
</reference>
<evidence type="ECO:0000313" key="3">
    <source>
        <dbReference type="EMBL" id="KKN65682.1"/>
    </source>
</evidence>
<proteinExistence type="predicted"/>
<feature type="transmembrane region" description="Helical" evidence="1">
    <location>
        <begin position="42"/>
        <end position="63"/>
    </location>
</feature>
<keyword evidence="1" id="KW-0812">Transmembrane</keyword>
<evidence type="ECO:0000256" key="1">
    <source>
        <dbReference type="SAM" id="Phobius"/>
    </source>
</evidence>
<comment type="caution">
    <text evidence="3">The sequence shown here is derived from an EMBL/GenBank/DDBJ whole genome shotgun (WGS) entry which is preliminary data.</text>
</comment>
<sequence length="151" mass="16011">MLKHRRLSDVLFGALIVIFGLYVAYAGTQLTMGSMSRIGPGFFPLGLGIIMAVLGLATAIEPAEGKQETAFNFRSLIFISLALISFALLVESLGLVPATTSLVILTAIGGREPISIVTLLGTIIGLSLVGYLLFIILLRLPLEPFTTGVFS</sequence>
<organism evidence="3">
    <name type="scientific">marine sediment metagenome</name>
    <dbReference type="NCBI Taxonomy" id="412755"/>
    <lineage>
        <taxon>unclassified sequences</taxon>
        <taxon>metagenomes</taxon>
        <taxon>ecological metagenomes</taxon>
    </lineage>
</organism>
<feature type="transmembrane region" description="Helical" evidence="1">
    <location>
        <begin position="114"/>
        <end position="138"/>
    </location>
</feature>
<feature type="transmembrane region" description="Helical" evidence="1">
    <location>
        <begin position="75"/>
        <end position="108"/>
    </location>
</feature>
<keyword evidence="1" id="KW-1133">Transmembrane helix</keyword>
<evidence type="ECO:0000259" key="2">
    <source>
        <dbReference type="Pfam" id="PF07331"/>
    </source>
</evidence>
<gene>
    <name evidence="3" type="ORF">LCGC14_0479070</name>
</gene>